<dbReference type="EMBL" id="CAJOBI010008819">
    <property type="protein sequence ID" value="CAF4122771.1"/>
    <property type="molecule type" value="Genomic_DNA"/>
</dbReference>
<dbReference type="EMBL" id="CAJOBG010001557">
    <property type="protein sequence ID" value="CAF3939339.1"/>
    <property type="molecule type" value="Genomic_DNA"/>
</dbReference>
<dbReference type="EMBL" id="CAJNOW010004267">
    <property type="protein sequence ID" value="CAF1410698.1"/>
    <property type="molecule type" value="Genomic_DNA"/>
</dbReference>
<dbReference type="Proteomes" id="UP000663834">
    <property type="component" value="Unassembled WGS sequence"/>
</dbReference>
<evidence type="ECO:0000313" key="5">
    <source>
        <dbReference type="EMBL" id="CAF3870666.1"/>
    </source>
</evidence>
<evidence type="ECO:0000313" key="1">
    <source>
        <dbReference type="EMBL" id="CAF1410698.1"/>
    </source>
</evidence>
<comment type="caution">
    <text evidence="1">The sequence shown here is derived from an EMBL/GenBank/DDBJ whole genome shotgun (WGS) entry which is preliminary data.</text>
</comment>
<evidence type="ECO:0000313" key="2">
    <source>
        <dbReference type="EMBL" id="CAF2119220.1"/>
    </source>
</evidence>
<dbReference type="Proteomes" id="UP000663824">
    <property type="component" value="Unassembled WGS sequence"/>
</dbReference>
<dbReference type="OrthoDB" id="10045365at2759"/>
<evidence type="ECO:0000313" key="7">
    <source>
        <dbReference type="EMBL" id="CAF3939339.1"/>
    </source>
</evidence>
<dbReference type="Gene3D" id="2.60.120.200">
    <property type="match status" value="1"/>
</dbReference>
<dbReference type="Pfam" id="PF13385">
    <property type="entry name" value="Laminin_G_3"/>
    <property type="match status" value="1"/>
</dbReference>
<dbReference type="InterPro" id="IPR013320">
    <property type="entry name" value="ConA-like_dom_sf"/>
</dbReference>
<sequence length="201" mass="21091">MNSSEILRDATLTVSYAFENTLLDNDPLGINGTSIGSPYTASGRVGQALPLSANMPTVTLSGTIVHVSSGASGRSWSMPMLGFVNPSHIQAHGCSTSGSTTLIGSTVSAGIWTHIAVTYGAFNGLRLWINGGQFATSSAVYNYSVVDLPVTMTISSYFASSDSCSLSNIMTGQYFGLVDEFQLFSRELSSTDALSFANPLT</sequence>
<evidence type="ECO:0008006" key="11">
    <source>
        <dbReference type="Google" id="ProtNLM"/>
    </source>
</evidence>
<evidence type="ECO:0000313" key="8">
    <source>
        <dbReference type="EMBL" id="CAF4122771.1"/>
    </source>
</evidence>
<evidence type="ECO:0000313" key="10">
    <source>
        <dbReference type="Proteomes" id="UP000663866"/>
    </source>
</evidence>
<proteinExistence type="predicted"/>
<gene>
    <name evidence="4" type="ORF">BYL167_LOCUS6437</name>
    <name evidence="5" type="ORF">GIL414_LOCUS5007</name>
    <name evidence="1" type="ORF">KQP761_LOCUS10137</name>
    <name evidence="2" type="ORF">MBJ925_LOCUS25609</name>
    <name evidence="7" type="ORF">OVN521_LOCUS11596</name>
    <name evidence="8" type="ORF">SMN809_LOCUS18372</name>
    <name evidence="6" type="ORF">UXM345_LOCUS9853</name>
    <name evidence="3" type="ORF">XDN619_LOCUS31304</name>
</gene>
<dbReference type="EMBL" id="CAJOBF010000915">
    <property type="protein sequence ID" value="CAF3888202.1"/>
    <property type="molecule type" value="Genomic_DNA"/>
</dbReference>
<evidence type="ECO:0000313" key="4">
    <source>
        <dbReference type="EMBL" id="CAF3861998.1"/>
    </source>
</evidence>
<dbReference type="SUPFAM" id="SSF49899">
    <property type="entry name" value="Concanavalin A-like lectins/glucanases"/>
    <property type="match status" value="1"/>
</dbReference>
<dbReference type="EMBL" id="CAJNRE010013554">
    <property type="protein sequence ID" value="CAF2119220.1"/>
    <property type="molecule type" value="Genomic_DNA"/>
</dbReference>
<protein>
    <recommendedName>
        <fullName evidence="11">LamG domain-containing protein</fullName>
    </recommendedName>
</protein>
<dbReference type="Proteomes" id="UP000663887">
    <property type="component" value="Unassembled WGS sequence"/>
</dbReference>
<dbReference type="EMBL" id="CAJOBJ010001272">
    <property type="protein sequence ID" value="CAF3870666.1"/>
    <property type="molecule type" value="Genomic_DNA"/>
</dbReference>
<reference evidence="1" key="1">
    <citation type="submission" date="2021-02" db="EMBL/GenBank/DDBJ databases">
        <authorList>
            <person name="Nowell W R."/>
        </authorList>
    </citation>
    <scope>NUCLEOTIDE SEQUENCE</scope>
</reference>
<dbReference type="EMBL" id="CAJNRG010015569">
    <property type="protein sequence ID" value="CAF2172912.1"/>
    <property type="molecule type" value="Genomic_DNA"/>
</dbReference>
<dbReference type="AlphaFoldDB" id="A0A815LIY5"/>
<evidence type="ECO:0000313" key="6">
    <source>
        <dbReference type="EMBL" id="CAF3888202.1"/>
    </source>
</evidence>
<dbReference type="Proteomes" id="UP000681967">
    <property type="component" value="Unassembled WGS sequence"/>
</dbReference>
<evidence type="ECO:0000313" key="9">
    <source>
        <dbReference type="Proteomes" id="UP000663834"/>
    </source>
</evidence>
<dbReference type="Proteomes" id="UP000676336">
    <property type="component" value="Unassembled WGS sequence"/>
</dbReference>
<dbReference type="EMBL" id="CAJOBH010001568">
    <property type="protein sequence ID" value="CAF3861998.1"/>
    <property type="molecule type" value="Genomic_DNA"/>
</dbReference>
<dbReference type="Proteomes" id="UP000663866">
    <property type="component" value="Unassembled WGS sequence"/>
</dbReference>
<keyword evidence="10" id="KW-1185">Reference proteome</keyword>
<dbReference type="Proteomes" id="UP000681720">
    <property type="component" value="Unassembled WGS sequence"/>
</dbReference>
<organism evidence="1 9">
    <name type="scientific">Rotaria magnacalcarata</name>
    <dbReference type="NCBI Taxonomy" id="392030"/>
    <lineage>
        <taxon>Eukaryota</taxon>
        <taxon>Metazoa</taxon>
        <taxon>Spiralia</taxon>
        <taxon>Gnathifera</taxon>
        <taxon>Rotifera</taxon>
        <taxon>Eurotatoria</taxon>
        <taxon>Bdelloidea</taxon>
        <taxon>Philodinida</taxon>
        <taxon>Philodinidae</taxon>
        <taxon>Rotaria</taxon>
    </lineage>
</organism>
<dbReference type="Proteomes" id="UP000663842">
    <property type="component" value="Unassembled WGS sequence"/>
</dbReference>
<evidence type="ECO:0000313" key="3">
    <source>
        <dbReference type="EMBL" id="CAF2172912.1"/>
    </source>
</evidence>
<name>A0A815LIY5_9BILA</name>
<accession>A0A815LIY5</accession>